<accession>A0A210Q1E5</accession>
<feature type="region of interest" description="Disordered" evidence="1">
    <location>
        <begin position="208"/>
        <end position="227"/>
    </location>
</feature>
<gene>
    <name evidence="2" type="ORF">KP79_PYT11095</name>
</gene>
<protein>
    <submittedName>
        <fullName evidence="2">Protein SSUH2-like</fullName>
    </submittedName>
</protein>
<feature type="compositionally biased region" description="Gly residues" evidence="1">
    <location>
        <begin position="107"/>
        <end position="146"/>
    </location>
</feature>
<organism evidence="2 3">
    <name type="scientific">Mizuhopecten yessoensis</name>
    <name type="common">Japanese scallop</name>
    <name type="synonym">Patinopecten yessoensis</name>
    <dbReference type="NCBI Taxonomy" id="6573"/>
    <lineage>
        <taxon>Eukaryota</taxon>
        <taxon>Metazoa</taxon>
        <taxon>Spiralia</taxon>
        <taxon>Lophotrochozoa</taxon>
        <taxon>Mollusca</taxon>
        <taxon>Bivalvia</taxon>
        <taxon>Autobranchia</taxon>
        <taxon>Pteriomorphia</taxon>
        <taxon>Pectinida</taxon>
        <taxon>Pectinoidea</taxon>
        <taxon>Pectinidae</taxon>
        <taxon>Mizuhopecten</taxon>
    </lineage>
</organism>
<evidence type="ECO:0000313" key="2">
    <source>
        <dbReference type="EMBL" id="OWF42489.1"/>
    </source>
</evidence>
<dbReference type="PANTHER" id="PTHR48465">
    <property type="entry name" value="PROTEIN SSUH2 HOMOLOG"/>
    <property type="match status" value="1"/>
</dbReference>
<feature type="region of interest" description="Disordered" evidence="1">
    <location>
        <begin position="1"/>
        <end position="186"/>
    </location>
</feature>
<reference evidence="2 3" key="1">
    <citation type="journal article" date="2017" name="Nat. Ecol. Evol.">
        <title>Scallop genome provides insights into evolution of bilaterian karyotype and development.</title>
        <authorList>
            <person name="Wang S."/>
            <person name="Zhang J."/>
            <person name="Jiao W."/>
            <person name="Li J."/>
            <person name="Xun X."/>
            <person name="Sun Y."/>
            <person name="Guo X."/>
            <person name="Huan P."/>
            <person name="Dong B."/>
            <person name="Zhang L."/>
            <person name="Hu X."/>
            <person name="Sun X."/>
            <person name="Wang J."/>
            <person name="Zhao C."/>
            <person name="Wang Y."/>
            <person name="Wang D."/>
            <person name="Huang X."/>
            <person name="Wang R."/>
            <person name="Lv J."/>
            <person name="Li Y."/>
            <person name="Zhang Z."/>
            <person name="Liu B."/>
            <person name="Lu W."/>
            <person name="Hui Y."/>
            <person name="Liang J."/>
            <person name="Zhou Z."/>
            <person name="Hou R."/>
            <person name="Li X."/>
            <person name="Liu Y."/>
            <person name="Li H."/>
            <person name="Ning X."/>
            <person name="Lin Y."/>
            <person name="Zhao L."/>
            <person name="Xing Q."/>
            <person name="Dou J."/>
            <person name="Li Y."/>
            <person name="Mao J."/>
            <person name="Guo H."/>
            <person name="Dou H."/>
            <person name="Li T."/>
            <person name="Mu C."/>
            <person name="Jiang W."/>
            <person name="Fu Q."/>
            <person name="Fu X."/>
            <person name="Miao Y."/>
            <person name="Liu J."/>
            <person name="Yu Q."/>
            <person name="Li R."/>
            <person name="Liao H."/>
            <person name="Li X."/>
            <person name="Kong Y."/>
            <person name="Jiang Z."/>
            <person name="Chourrout D."/>
            <person name="Li R."/>
            <person name="Bao Z."/>
        </authorList>
    </citation>
    <scope>NUCLEOTIDE SEQUENCE [LARGE SCALE GENOMIC DNA]</scope>
    <source>
        <strain evidence="2 3">PY_sf001</strain>
    </source>
</reference>
<name>A0A210Q1E5_MIZYE</name>
<feature type="compositionally biased region" description="Low complexity" evidence="1">
    <location>
        <begin position="175"/>
        <end position="186"/>
    </location>
</feature>
<dbReference type="InterPro" id="IPR052789">
    <property type="entry name" value="SSUH2_homolog"/>
</dbReference>
<evidence type="ECO:0000256" key="1">
    <source>
        <dbReference type="SAM" id="MobiDB-lite"/>
    </source>
</evidence>
<proteinExistence type="predicted"/>
<comment type="caution">
    <text evidence="2">The sequence shown here is derived from an EMBL/GenBank/DDBJ whole genome shotgun (WGS) entry which is preliminary data.</text>
</comment>
<keyword evidence="3" id="KW-1185">Reference proteome</keyword>
<evidence type="ECO:0000313" key="3">
    <source>
        <dbReference type="Proteomes" id="UP000242188"/>
    </source>
</evidence>
<dbReference type="AlphaFoldDB" id="A0A210Q1E5"/>
<dbReference type="OrthoDB" id="3355217at2759"/>
<dbReference type="EMBL" id="NEDP02005265">
    <property type="protein sequence ID" value="OWF42489.1"/>
    <property type="molecule type" value="Genomic_DNA"/>
</dbReference>
<feature type="compositionally biased region" description="Low complexity" evidence="1">
    <location>
        <begin position="33"/>
        <end position="89"/>
    </location>
</feature>
<dbReference type="PANTHER" id="PTHR48465:SF1">
    <property type="entry name" value="PROTEIN SSUH2 HOMOLOG"/>
    <property type="match status" value="1"/>
</dbReference>
<dbReference type="Proteomes" id="UP000242188">
    <property type="component" value="Unassembled WGS sequence"/>
</dbReference>
<sequence length="535" mass="56882">MPIDLHIQHGTGAMQGSQPNYSGGYPGGPPPGGAAQYPGGGYPAPQGAYQGGQPQPPQGAYQGGAPPQGAYPAGAAPGYPGGQPTQGYPQPGPPQGGYQGTPPAGAYQGGGAPPAGAYQGGGAPPAGAYQGGGAPPAGAYQGGGAPPAGAPGAPPQGGGAPQYQGEMPGDDIDDNPNAAPQQATAPPLEKMDEISGYGNVGFNSAVLPPPSYDDAMKGPPPERQNISNVPTITEQDAREALLKHVAENCCYGKGAAENLKYLDLKSTSAFHYTLETFGEGRQTAWAYEPYTGQVIDGPMNGVAPGPWDMPAQASALFQNQKVEVEVPHTASVKPCHTCFSSGYIRCHRCLGRGRVRCTWCHGSGHRSVHRNGEHHRERCTWCHGNGRRRCDTCCGCGSVTCTSCQGYRQLKCYIKLTIMWTNHVVDHIVERTPLPDHLIRAVSGQTAFEETSPRVWPIQHFPDAEVNDASRNLIQQQQHPTERILQQRHRVRIVPVTQCIYKWKDKDSDYFVYGFEHKVHAPDYPQQCCCGCSIL</sequence>